<proteinExistence type="predicted"/>
<accession>A0A6I4IP90</accession>
<dbReference type="Proteomes" id="UP000434850">
    <property type="component" value="Unassembled WGS sequence"/>
</dbReference>
<gene>
    <name evidence="1" type="ORF">GO816_00270</name>
</gene>
<evidence type="ECO:0000313" key="2">
    <source>
        <dbReference type="Proteomes" id="UP000434850"/>
    </source>
</evidence>
<evidence type="ECO:0000313" key="1">
    <source>
        <dbReference type="EMBL" id="MVN89553.1"/>
    </source>
</evidence>
<keyword evidence="2" id="KW-1185">Reference proteome</keyword>
<dbReference type="InterPro" id="IPR036390">
    <property type="entry name" value="WH_DNA-bd_sf"/>
</dbReference>
<name>A0A6I4IP90_9SPHI</name>
<evidence type="ECO:0008006" key="3">
    <source>
        <dbReference type="Google" id="ProtNLM"/>
    </source>
</evidence>
<dbReference type="InterPro" id="IPR036388">
    <property type="entry name" value="WH-like_DNA-bd_sf"/>
</dbReference>
<dbReference type="RefSeq" id="WP_157539356.1">
    <property type="nucleotide sequence ID" value="NZ_WQLA01000001.1"/>
</dbReference>
<dbReference type="SUPFAM" id="SSF46785">
    <property type="entry name" value="Winged helix' DNA-binding domain"/>
    <property type="match status" value="1"/>
</dbReference>
<dbReference type="Gene3D" id="1.10.10.10">
    <property type="entry name" value="Winged helix-like DNA-binding domain superfamily/Winged helix DNA-binding domain"/>
    <property type="match status" value="1"/>
</dbReference>
<dbReference type="EMBL" id="WQLA01000001">
    <property type="protein sequence ID" value="MVN89553.1"/>
    <property type="molecule type" value="Genomic_DNA"/>
</dbReference>
<sequence>MPYKTGEQKPIGWYLRKADQRITDFFEEVFDRHCITRYHWMLLSAIADKETINVKIFQPDNKYFFTPERLNGVAENLVTRGWIKAVEKDEYALTDNGKKLYNALEADYMMSLRQMMLGVTDDEYNQVVKVLDRIITNLAKK</sequence>
<protein>
    <recommendedName>
        <fullName evidence="3">MarR family transcriptional regulator</fullName>
    </recommendedName>
</protein>
<reference evidence="1 2" key="1">
    <citation type="submission" date="2019-12" db="EMBL/GenBank/DDBJ databases">
        <title>Mucilaginibacter sp. HME9299 genome sequencing and assembly.</title>
        <authorList>
            <person name="Kang H."/>
            <person name="Kim H."/>
            <person name="Joh K."/>
        </authorList>
    </citation>
    <scope>NUCLEOTIDE SEQUENCE [LARGE SCALE GENOMIC DNA]</scope>
    <source>
        <strain evidence="1 2">HME9299</strain>
    </source>
</reference>
<comment type="caution">
    <text evidence="1">The sequence shown here is derived from an EMBL/GenBank/DDBJ whole genome shotgun (WGS) entry which is preliminary data.</text>
</comment>
<dbReference type="OrthoDB" id="669743at2"/>
<dbReference type="AlphaFoldDB" id="A0A6I4IP90"/>
<organism evidence="1 2">
    <name type="scientific">Mucilaginibacter aquatilis</name>
    <dbReference type="NCBI Taxonomy" id="1517760"/>
    <lineage>
        <taxon>Bacteria</taxon>
        <taxon>Pseudomonadati</taxon>
        <taxon>Bacteroidota</taxon>
        <taxon>Sphingobacteriia</taxon>
        <taxon>Sphingobacteriales</taxon>
        <taxon>Sphingobacteriaceae</taxon>
        <taxon>Mucilaginibacter</taxon>
    </lineage>
</organism>